<dbReference type="AlphaFoldDB" id="A0A067KW02"/>
<gene>
    <name evidence="2" type="ORF">JCGZ_02374</name>
</gene>
<feature type="region of interest" description="Disordered" evidence="1">
    <location>
        <begin position="140"/>
        <end position="163"/>
    </location>
</feature>
<proteinExistence type="predicted"/>
<dbReference type="InterPro" id="IPR039300">
    <property type="entry name" value="JASON"/>
</dbReference>
<dbReference type="OrthoDB" id="1695907at2759"/>
<dbReference type="STRING" id="180498.A0A067KW02"/>
<evidence type="ECO:0000256" key="1">
    <source>
        <dbReference type="SAM" id="MobiDB-lite"/>
    </source>
</evidence>
<evidence type="ECO:0000313" key="3">
    <source>
        <dbReference type="Proteomes" id="UP000027138"/>
    </source>
</evidence>
<feature type="compositionally biased region" description="Basic and acidic residues" evidence="1">
    <location>
        <begin position="188"/>
        <end position="199"/>
    </location>
</feature>
<feature type="compositionally biased region" description="Basic and acidic residues" evidence="1">
    <location>
        <begin position="102"/>
        <end position="111"/>
    </location>
</feature>
<dbReference type="GO" id="GO:0007142">
    <property type="term" value="P:male meiosis II"/>
    <property type="evidence" value="ECO:0007669"/>
    <property type="project" value="InterPro"/>
</dbReference>
<evidence type="ECO:0000313" key="2">
    <source>
        <dbReference type="EMBL" id="KDP40376.1"/>
    </source>
</evidence>
<feature type="region of interest" description="Disordered" evidence="1">
    <location>
        <begin position="39"/>
        <end position="63"/>
    </location>
</feature>
<dbReference type="PANTHER" id="PTHR33318">
    <property type="entry name" value="ASPARTYL/GLUTAMYL-TRNA(ASN/GLN) AMIDOTRANSFERASE SUBUNIT"/>
    <property type="match status" value="1"/>
</dbReference>
<reference evidence="2 3" key="1">
    <citation type="journal article" date="2014" name="PLoS ONE">
        <title>Global Analysis of Gene Expression Profiles in Physic Nut (Jatropha curcas L.) Seedlings Exposed to Salt Stress.</title>
        <authorList>
            <person name="Zhang L."/>
            <person name="Zhang C."/>
            <person name="Wu P."/>
            <person name="Chen Y."/>
            <person name="Li M."/>
            <person name="Jiang H."/>
            <person name="Wu G."/>
        </authorList>
    </citation>
    <scope>NUCLEOTIDE SEQUENCE [LARGE SCALE GENOMIC DNA]</scope>
    <source>
        <strain evidence="3">cv. GZQX0401</strain>
        <tissue evidence="2">Young leaves</tissue>
    </source>
</reference>
<dbReference type="EMBL" id="KK914334">
    <property type="protein sequence ID" value="KDP40376.1"/>
    <property type="molecule type" value="Genomic_DNA"/>
</dbReference>
<accession>A0A067KW02</accession>
<dbReference type="Proteomes" id="UP000027138">
    <property type="component" value="Unassembled WGS sequence"/>
</dbReference>
<feature type="region of interest" description="Disordered" evidence="1">
    <location>
        <begin position="188"/>
        <end position="210"/>
    </location>
</feature>
<sequence length="309" mass="35239">MGCFLGCFGFSSSKRKRRKPVNRIQPGDQGLCSYQSLDSASANLDKTQEPTNSDSELRNKAKEPLNCKIRKKVSFNLNVQSYEPIPKESENNWWESDEEEKKEESNEETAKEGQCLSLSEKMASYPSNYRYRNCSDSYDEEDEIACEESDLDDDEEDDDFDEDDDIHDLRISQEEFFRKLESLSVSSNKKDSLAEDKSKNLNPLQDSNEGGLKLVSMNQNARNRSQYVHPVLNPVENLGQWKAVKAKGTLPPVKRQRKENVALDKEIAVDASLSNWLVSVDSKKSASVRPFSWRSTEDMPILDITNLEP</sequence>
<feature type="region of interest" description="Disordered" evidence="1">
    <location>
        <begin position="86"/>
        <end position="119"/>
    </location>
</feature>
<name>A0A067KW02_JATCU</name>
<feature type="compositionally biased region" description="Polar residues" evidence="1">
    <location>
        <begin position="39"/>
        <end position="54"/>
    </location>
</feature>
<organism evidence="2 3">
    <name type="scientific">Jatropha curcas</name>
    <name type="common">Barbados nut</name>
    <dbReference type="NCBI Taxonomy" id="180498"/>
    <lineage>
        <taxon>Eukaryota</taxon>
        <taxon>Viridiplantae</taxon>
        <taxon>Streptophyta</taxon>
        <taxon>Embryophyta</taxon>
        <taxon>Tracheophyta</taxon>
        <taxon>Spermatophyta</taxon>
        <taxon>Magnoliopsida</taxon>
        <taxon>eudicotyledons</taxon>
        <taxon>Gunneridae</taxon>
        <taxon>Pentapetalae</taxon>
        <taxon>rosids</taxon>
        <taxon>fabids</taxon>
        <taxon>Malpighiales</taxon>
        <taxon>Euphorbiaceae</taxon>
        <taxon>Crotonoideae</taxon>
        <taxon>Jatropheae</taxon>
        <taxon>Jatropha</taxon>
    </lineage>
</organism>
<keyword evidence="3" id="KW-1185">Reference proteome</keyword>
<dbReference type="PANTHER" id="PTHR33318:SF16">
    <property type="entry name" value="FK506-BINDING NUCLEAR-LIKE PROTEIN"/>
    <property type="match status" value="1"/>
</dbReference>
<protein>
    <submittedName>
        <fullName evidence="2">Uncharacterized protein</fullName>
    </submittedName>
</protein>